<evidence type="ECO:0000313" key="2">
    <source>
        <dbReference type="Proteomes" id="UP000278983"/>
    </source>
</evidence>
<proteinExistence type="predicted"/>
<dbReference type="AlphaFoldDB" id="A0A432LH14"/>
<protein>
    <recommendedName>
        <fullName evidence="3">ATP-grasp domain-containing protein</fullName>
    </recommendedName>
</protein>
<dbReference type="RefSeq" id="WP_126677544.1">
    <property type="nucleotide sequence ID" value="NZ_RYYU01000001.1"/>
</dbReference>
<accession>A0A432LH14</accession>
<gene>
    <name evidence="1" type="ORF">EHV08_00755</name>
</gene>
<comment type="caution">
    <text evidence="1">The sequence shown here is derived from an EMBL/GenBank/DDBJ whole genome shotgun (WGS) entry which is preliminary data.</text>
</comment>
<dbReference type="OrthoDB" id="5291617at2"/>
<dbReference type="EMBL" id="RYYU01000001">
    <property type="protein sequence ID" value="RUL58441.1"/>
    <property type="molecule type" value="Genomic_DNA"/>
</dbReference>
<dbReference type="SUPFAM" id="SSF56059">
    <property type="entry name" value="Glutathione synthetase ATP-binding domain-like"/>
    <property type="match status" value="1"/>
</dbReference>
<keyword evidence="2" id="KW-1185">Reference proteome</keyword>
<name>A0A432LH14_9BACT</name>
<dbReference type="Proteomes" id="UP000278983">
    <property type="component" value="Unassembled WGS sequence"/>
</dbReference>
<organism evidence="1 2">
    <name type="scientific">Prevotella koreensis</name>
    <dbReference type="NCBI Taxonomy" id="2490854"/>
    <lineage>
        <taxon>Bacteria</taxon>
        <taxon>Pseudomonadati</taxon>
        <taxon>Bacteroidota</taxon>
        <taxon>Bacteroidia</taxon>
        <taxon>Bacteroidales</taxon>
        <taxon>Prevotellaceae</taxon>
        <taxon>Prevotella</taxon>
    </lineage>
</organism>
<sequence>MNLHIFNPEHDIALACNRSRFTPPHAAQELRMNLGWIPALWANDGDMVLVDDVAFAVKAATRFKERKSEVCFVSDSDIRGVCFDSVKPWGWDNSIMTRLLDIGIRSESLPSDNVLEHIRLLSNRGQTQRALRVLREGIEDVTCGEAFSANKVEQIEKLMLEKGHIMVKAPWSSSGRGVRYVMQQITPSVSGFIKNVIYEQGCVMVEPFYNKVKDFGMEFEVMLDGSVQYRGLSLFRTHNGAYTGNLLACESEKMELLKRYLPSQLLLEVQLRICRYFADLFKGNYHGPFGVDMMVVAKEGSADGFLLHPCVEINLRRTMGHVALALTPEEPAAVRLMHIDHDVNYMLRVSPLENPFVKVI</sequence>
<evidence type="ECO:0008006" key="3">
    <source>
        <dbReference type="Google" id="ProtNLM"/>
    </source>
</evidence>
<evidence type="ECO:0000313" key="1">
    <source>
        <dbReference type="EMBL" id="RUL58441.1"/>
    </source>
</evidence>
<reference evidence="1 2" key="1">
    <citation type="submission" date="2018-12" db="EMBL/GenBank/DDBJ databases">
        <title>Genome sequencing of Prevotella sp. KCOM 3155 (= JS262).</title>
        <authorList>
            <person name="Kook J.-K."/>
            <person name="Park S.-N."/>
            <person name="Lim Y.K."/>
        </authorList>
    </citation>
    <scope>NUCLEOTIDE SEQUENCE [LARGE SCALE GENOMIC DNA]</scope>
    <source>
        <strain evidence="1 2">KCOM 3155</strain>
    </source>
</reference>